<dbReference type="EMBL" id="BDGB01000027">
    <property type="protein sequence ID" value="GAW71272.1"/>
    <property type="molecule type" value="Genomic_DNA"/>
</dbReference>
<reference evidence="2 4" key="1">
    <citation type="journal article" date="2017" name="Biosci Microbiota Food Health">
        <title>Genomic characterization reconfirms the taxonomic status of Lactobacillus parakefiri.</title>
        <authorList>
            <person name="Tanizawa Y."/>
            <person name="Kobayashi H."/>
            <person name="Kaminuma E."/>
            <person name="Sakamoto M."/>
            <person name="Ohkuma M."/>
            <person name="Nakamura Y."/>
            <person name="Arita M."/>
            <person name="Tohno M."/>
        </authorList>
    </citation>
    <scope>NUCLEOTIDE SEQUENCE [LARGE SCALE GENOMIC DNA]</scope>
    <source>
        <strain evidence="2 4">JCM 8573</strain>
    </source>
</reference>
<evidence type="ECO:0000313" key="4">
    <source>
        <dbReference type="Proteomes" id="UP000214739"/>
    </source>
</evidence>
<name>A0A224VFF1_9LACO</name>
<dbReference type="Proteomes" id="UP000214739">
    <property type="component" value="Unassembled WGS sequence"/>
</dbReference>
<gene>
    <name evidence="2" type="primary">tag_1</name>
    <name evidence="3" type="ORF">C5L28_002254</name>
    <name evidence="2" type="ORF">LPKJCM_00352</name>
</gene>
<reference evidence="3" key="3">
    <citation type="submission" date="2019-02" db="EMBL/GenBank/DDBJ databases">
        <authorList>
            <person name="Buron G."/>
            <person name="Chaylann A."/>
            <person name="Dolejs I."/>
            <person name="Forster J."/>
            <person name="Miks M.H."/>
        </authorList>
    </citation>
    <scope>NUCLEOTIDE SEQUENCE</scope>
    <source>
        <strain evidence="3">DSM 10551</strain>
    </source>
</reference>
<reference evidence="3 5" key="2">
    <citation type="journal article" date="2019" name="Appl. Microbiol. Biotechnol.">
        <title>Uncovering carbohydrate metabolism through a genotype-phenotype association study of 56 lactic acid bacteria genomes.</title>
        <authorList>
            <person name="Buron-Moles G."/>
            <person name="Chailyan A."/>
            <person name="Dolejs I."/>
            <person name="Forster J."/>
            <person name="Miks M.H."/>
        </authorList>
    </citation>
    <scope>NUCLEOTIDE SEQUENCE [LARGE SCALE GENOMIC DNA]</scope>
    <source>
        <strain evidence="3 5">DSM 10551</strain>
    </source>
</reference>
<dbReference type="AlphaFoldDB" id="A0A224VFF1"/>
<evidence type="ECO:0000256" key="1">
    <source>
        <dbReference type="PIRSR" id="PIRSR605019-1"/>
    </source>
</evidence>
<dbReference type="InterPro" id="IPR011257">
    <property type="entry name" value="DNA_glycosylase"/>
</dbReference>
<dbReference type="EMBL" id="PUFL01000101">
    <property type="protein sequence ID" value="TDG87546.1"/>
    <property type="molecule type" value="Genomic_DNA"/>
</dbReference>
<feature type="binding site" evidence="1">
    <location>
        <position position="5"/>
    </location>
    <ligand>
        <name>Zn(2+)</name>
        <dbReference type="ChEBI" id="CHEBI:29105"/>
    </ligand>
</feature>
<organism evidence="2 4">
    <name type="scientific">Lentilactobacillus parakefiri</name>
    <dbReference type="NCBI Taxonomy" id="152332"/>
    <lineage>
        <taxon>Bacteria</taxon>
        <taxon>Bacillati</taxon>
        <taxon>Bacillota</taxon>
        <taxon>Bacilli</taxon>
        <taxon>Lactobacillales</taxon>
        <taxon>Lactobacillaceae</taxon>
        <taxon>Lentilactobacillus</taxon>
    </lineage>
</organism>
<dbReference type="Proteomes" id="UP000294668">
    <property type="component" value="Unassembled WGS sequence"/>
</dbReference>
<feature type="binding site" evidence="1">
    <location>
        <position position="173"/>
    </location>
    <ligand>
        <name>Zn(2+)</name>
        <dbReference type="ChEBI" id="CHEBI:29105"/>
    </ligand>
</feature>
<dbReference type="GO" id="GO:0046872">
    <property type="term" value="F:metal ion binding"/>
    <property type="evidence" value="ECO:0007669"/>
    <property type="project" value="UniProtKB-KW"/>
</dbReference>
<dbReference type="GO" id="GO:0008725">
    <property type="term" value="F:DNA-3-methyladenine glycosylase activity"/>
    <property type="evidence" value="ECO:0007669"/>
    <property type="project" value="InterPro"/>
</dbReference>
<protein>
    <submittedName>
        <fullName evidence="2">DNA-3-methyladenine glycosylase I</fullName>
    </submittedName>
</protein>
<dbReference type="PANTHER" id="PTHR30037">
    <property type="entry name" value="DNA-3-METHYLADENINE GLYCOSYLASE 1"/>
    <property type="match status" value="1"/>
</dbReference>
<dbReference type="GO" id="GO:0006284">
    <property type="term" value="P:base-excision repair"/>
    <property type="evidence" value="ECO:0007669"/>
    <property type="project" value="InterPro"/>
</dbReference>
<evidence type="ECO:0000313" key="2">
    <source>
        <dbReference type="EMBL" id="GAW71272.1"/>
    </source>
</evidence>
<evidence type="ECO:0000313" key="5">
    <source>
        <dbReference type="Proteomes" id="UP000294668"/>
    </source>
</evidence>
<comment type="caution">
    <text evidence="2">The sequence shown here is derived from an EMBL/GenBank/DDBJ whole genome shotgun (WGS) entry which is preliminary data.</text>
</comment>
<dbReference type="InterPro" id="IPR052891">
    <property type="entry name" value="DNA-3mA_glycosylase"/>
</dbReference>
<dbReference type="PANTHER" id="PTHR30037:SF4">
    <property type="entry name" value="DNA-3-METHYLADENINE GLYCOSYLASE I"/>
    <property type="match status" value="1"/>
</dbReference>
<dbReference type="Gene3D" id="1.10.340.30">
    <property type="entry name" value="Hypothetical protein, domain 2"/>
    <property type="match status" value="1"/>
</dbReference>
<dbReference type="SUPFAM" id="SSF48150">
    <property type="entry name" value="DNA-glycosylase"/>
    <property type="match status" value="1"/>
</dbReference>
<keyword evidence="1" id="KW-0479">Metal-binding</keyword>
<dbReference type="Pfam" id="PF03352">
    <property type="entry name" value="Adenine_glyco"/>
    <property type="match status" value="1"/>
</dbReference>
<feature type="binding site" evidence="1">
    <location>
        <position position="177"/>
    </location>
    <ligand>
        <name>Zn(2+)</name>
        <dbReference type="ChEBI" id="CHEBI:29105"/>
    </ligand>
</feature>
<keyword evidence="1" id="KW-0862">Zinc</keyword>
<evidence type="ECO:0000313" key="3">
    <source>
        <dbReference type="EMBL" id="TDG87546.1"/>
    </source>
</evidence>
<feature type="binding site" evidence="1">
    <location>
        <position position="18"/>
    </location>
    <ligand>
        <name>Zn(2+)</name>
        <dbReference type="ChEBI" id="CHEBI:29105"/>
    </ligand>
</feature>
<dbReference type="RefSeq" id="WP_057962863.1">
    <property type="nucleotide sequence ID" value="NZ_BAAAXO010000055.1"/>
</dbReference>
<dbReference type="InterPro" id="IPR005019">
    <property type="entry name" value="Adenine_glyco"/>
</dbReference>
<accession>A0A224VFF1</accession>
<proteinExistence type="predicted"/>
<dbReference type="OrthoDB" id="9807664at2"/>
<sequence>MVKRCEWATKSPELLIYHDTIWGRVQKDPQQLFKALCLEIMQAGLSFSTILKFEPGMDEVFHDFSLDYLAGCDQSDVEIFCKDRRIIRNHAKISAVIANAKLLQPDPNVLTKATWGPVNGVQLDHLLRASPDPEKYKKFTEKFVKTFKNIGLKRMGLITVYSYLQAVGVVNDHLITCDFHEELPAKNEEESS</sequence>
<keyword evidence="5" id="KW-1185">Reference proteome</keyword>